<dbReference type="Pfam" id="PF01928">
    <property type="entry name" value="CYTH"/>
    <property type="match status" value="1"/>
</dbReference>
<evidence type="ECO:0000256" key="1">
    <source>
        <dbReference type="PIRSR" id="PIRSR016487-1"/>
    </source>
</evidence>
<dbReference type="Proteomes" id="UP001139516">
    <property type="component" value="Unassembled WGS sequence"/>
</dbReference>
<name>A0A9X2BY23_9PROT</name>
<organism evidence="4 5">
    <name type="scientific">Roseomonas acroporae</name>
    <dbReference type="NCBI Taxonomy" id="2937791"/>
    <lineage>
        <taxon>Bacteria</taxon>
        <taxon>Pseudomonadati</taxon>
        <taxon>Pseudomonadota</taxon>
        <taxon>Alphaproteobacteria</taxon>
        <taxon>Acetobacterales</taxon>
        <taxon>Roseomonadaceae</taxon>
        <taxon>Roseomonas</taxon>
    </lineage>
</organism>
<dbReference type="InterPro" id="IPR033469">
    <property type="entry name" value="CYTH-like_dom_sf"/>
</dbReference>
<evidence type="ECO:0000313" key="4">
    <source>
        <dbReference type="EMBL" id="MCK8786524.1"/>
    </source>
</evidence>
<dbReference type="RefSeq" id="WP_248668639.1">
    <property type="nucleotide sequence ID" value="NZ_JALPRX010000087.1"/>
</dbReference>
<proteinExistence type="predicted"/>
<sequence>MAIEIERKFLVADDRWRAGVVERQQIRQGYLQRGGPDGPTVRVRSTGSRGWITVKGRGGLARSEFEYPIPAEDAAHMLATLCRRPLIEKVRHVVPHAGLSWCIDVFGGHLAGLVLAEVELREIGQAVALPPWAGTEVTGDLRFHNSALVLAGGVPVPQGAGEAHPAGRSFPDGRADGHPDSQTP</sequence>
<evidence type="ECO:0000256" key="2">
    <source>
        <dbReference type="SAM" id="MobiDB-lite"/>
    </source>
</evidence>
<dbReference type="PANTHER" id="PTHR40114:SF1">
    <property type="entry name" value="SLR0698 PROTEIN"/>
    <property type="match status" value="1"/>
</dbReference>
<evidence type="ECO:0000313" key="5">
    <source>
        <dbReference type="Proteomes" id="UP001139516"/>
    </source>
</evidence>
<dbReference type="SMART" id="SM01118">
    <property type="entry name" value="CYTH"/>
    <property type="match status" value="1"/>
</dbReference>
<dbReference type="Gene3D" id="2.40.320.10">
    <property type="entry name" value="Hypothetical Protein Pfu-838710-001"/>
    <property type="match status" value="1"/>
</dbReference>
<keyword evidence="5" id="KW-1185">Reference proteome</keyword>
<comment type="caution">
    <text evidence="4">The sequence shown here is derived from an EMBL/GenBank/DDBJ whole genome shotgun (WGS) entry which is preliminary data.</text>
</comment>
<feature type="region of interest" description="Disordered" evidence="2">
    <location>
        <begin position="158"/>
        <end position="184"/>
    </location>
</feature>
<dbReference type="InterPro" id="IPR023577">
    <property type="entry name" value="CYTH_domain"/>
</dbReference>
<feature type="compositionally biased region" description="Basic and acidic residues" evidence="2">
    <location>
        <begin position="171"/>
        <end position="184"/>
    </location>
</feature>
<evidence type="ECO:0000259" key="3">
    <source>
        <dbReference type="PROSITE" id="PS51707"/>
    </source>
</evidence>
<dbReference type="AlphaFoldDB" id="A0A9X2BY23"/>
<feature type="active site" description="Proton acceptor" evidence="1">
    <location>
        <position position="30"/>
    </location>
</feature>
<dbReference type="PANTHER" id="PTHR40114">
    <property type="entry name" value="SLR0698 PROTEIN"/>
    <property type="match status" value="1"/>
</dbReference>
<dbReference type="SUPFAM" id="SSF55154">
    <property type="entry name" value="CYTH-like phosphatases"/>
    <property type="match status" value="1"/>
</dbReference>
<reference evidence="4" key="1">
    <citation type="submission" date="2022-04" db="EMBL/GenBank/DDBJ databases">
        <title>Roseomonas acroporae sp. nov., isolated from coral Acropora digitifera.</title>
        <authorList>
            <person name="Sun H."/>
        </authorList>
    </citation>
    <scope>NUCLEOTIDE SEQUENCE</scope>
    <source>
        <strain evidence="4">NAR14</strain>
    </source>
</reference>
<dbReference type="EMBL" id="JALPRX010000087">
    <property type="protein sequence ID" value="MCK8786524.1"/>
    <property type="molecule type" value="Genomic_DNA"/>
</dbReference>
<gene>
    <name evidence="4" type="ORF">M0638_19285</name>
</gene>
<feature type="domain" description="CYTH" evidence="3">
    <location>
        <begin position="2"/>
        <end position="150"/>
    </location>
</feature>
<dbReference type="CDD" id="cd07891">
    <property type="entry name" value="CYTH-like_CthTTM-like_1"/>
    <property type="match status" value="1"/>
</dbReference>
<protein>
    <submittedName>
        <fullName evidence="4">CYTH domain-containing protein</fullName>
    </submittedName>
</protein>
<accession>A0A9X2BY23</accession>
<dbReference type="PIRSF" id="PIRSF016487">
    <property type="entry name" value="CYTH_UCP016487"/>
    <property type="match status" value="1"/>
</dbReference>
<dbReference type="InterPro" id="IPR012042">
    <property type="entry name" value="NeuTTM/CthTTM-like"/>
</dbReference>
<dbReference type="PROSITE" id="PS51707">
    <property type="entry name" value="CYTH"/>
    <property type="match status" value="1"/>
</dbReference>